<proteinExistence type="predicted"/>
<accession>A0A1W0WWY6</accession>
<feature type="signal peptide" evidence="6">
    <location>
        <begin position="1"/>
        <end position="21"/>
    </location>
</feature>
<dbReference type="InterPro" id="IPR001828">
    <property type="entry name" value="ANF_lig-bd_rcpt"/>
</dbReference>
<dbReference type="OrthoDB" id="6158579at2759"/>
<keyword evidence="2 5" id="KW-0812">Transmembrane</keyword>
<evidence type="ECO:0000256" key="6">
    <source>
        <dbReference type="SAM" id="SignalP"/>
    </source>
</evidence>
<evidence type="ECO:0000256" key="3">
    <source>
        <dbReference type="ARBA" id="ARBA00022989"/>
    </source>
</evidence>
<comment type="caution">
    <text evidence="8">The sequence shown here is derived from an EMBL/GenBank/DDBJ whole genome shotgun (WGS) entry which is preliminary data.</text>
</comment>
<evidence type="ECO:0000256" key="1">
    <source>
        <dbReference type="ARBA" id="ARBA00004370"/>
    </source>
</evidence>
<dbReference type="GO" id="GO:0016020">
    <property type="term" value="C:membrane"/>
    <property type="evidence" value="ECO:0007669"/>
    <property type="project" value="UniProtKB-SubCell"/>
</dbReference>
<evidence type="ECO:0000256" key="5">
    <source>
        <dbReference type="SAM" id="Phobius"/>
    </source>
</evidence>
<evidence type="ECO:0000256" key="4">
    <source>
        <dbReference type="ARBA" id="ARBA00023136"/>
    </source>
</evidence>
<evidence type="ECO:0000256" key="2">
    <source>
        <dbReference type="ARBA" id="ARBA00022692"/>
    </source>
</evidence>
<dbReference type="Gene3D" id="3.40.50.2300">
    <property type="match status" value="2"/>
</dbReference>
<feature type="transmembrane region" description="Helical" evidence="5">
    <location>
        <begin position="470"/>
        <end position="491"/>
    </location>
</feature>
<gene>
    <name evidence="8" type="ORF">BV898_06254</name>
</gene>
<evidence type="ECO:0000259" key="7">
    <source>
        <dbReference type="Pfam" id="PF01094"/>
    </source>
</evidence>
<evidence type="ECO:0000313" key="8">
    <source>
        <dbReference type="EMBL" id="OQV19714.1"/>
    </source>
</evidence>
<dbReference type="AlphaFoldDB" id="A0A1W0WWY6"/>
<keyword evidence="4 5" id="KW-0472">Membrane</keyword>
<feature type="chain" id="PRO_5013207042" description="Receptor ligand binding region domain-containing protein" evidence="6">
    <location>
        <begin position="22"/>
        <end position="540"/>
    </location>
</feature>
<dbReference type="SUPFAM" id="SSF53822">
    <property type="entry name" value="Periplasmic binding protein-like I"/>
    <property type="match status" value="1"/>
</dbReference>
<name>A0A1W0WWY6_HYPEX</name>
<comment type="subcellular location">
    <subcellularLocation>
        <location evidence="1">Membrane</location>
    </subcellularLocation>
</comment>
<feature type="domain" description="Receptor ligand binding region" evidence="7">
    <location>
        <begin position="46"/>
        <end position="408"/>
    </location>
</feature>
<protein>
    <recommendedName>
        <fullName evidence="7">Receptor ligand binding region domain-containing protein</fullName>
    </recommendedName>
</protein>
<dbReference type="Proteomes" id="UP000192578">
    <property type="component" value="Unassembled WGS sequence"/>
</dbReference>
<dbReference type="EMBL" id="MTYJ01000036">
    <property type="protein sequence ID" value="OQV19714.1"/>
    <property type="molecule type" value="Genomic_DNA"/>
</dbReference>
<keyword evidence="3 5" id="KW-1133">Transmembrane helix</keyword>
<dbReference type="InterPro" id="IPR028082">
    <property type="entry name" value="Peripla_BP_I"/>
</dbReference>
<sequence length="540" mass="60508">MFLLCPLRGIFVAALFTLTHSTKNVVILVSLPFNSGLPIDIVLNGPAFDLASEMVNRKYGDHVRVKMEYFYNASHRTCDEVAAPMADRIAQYYYRNTTPTTCYAVVSTNCNDVTGITSLVKSYDWVTFSNVYVTNLFWGPSLQDRKSMPAVAMGATHLGYTRAVLDVLVRYGWYHFTVLVEPQGALPFYRDTAAALLQNVRSAPADQPFAMQLFTIEKLSDAIILRLLQTAKQTSRVLIISAIGATARSIMNMADAAGIATGEYIFMVLQSSQKDNRMFGTIKQFSVSSPADDANLKAFRALLYIVYRKAGHELADLNAEIVKRTKQSYNFTYDAAMDQPMDSFSSKSSYNMVEPLAIVVNESHIADRCSGMELANRMANRTFDISTGKLRITADKAHENDLNIFGFNYSTKQLQEIGKFEWTTNLWTWDADRAVAWPTEDHKPPPDIPPCGFSGIDGQCGTRIKVTASAIPVAIIFILLFGLALFSRWYVIGSRPIENWWRIDEHLLSQAVMHLQRKSSRALSHVISSTYSNIGYTRHD</sequence>
<reference evidence="9" key="1">
    <citation type="submission" date="2017-01" db="EMBL/GenBank/DDBJ databases">
        <title>Comparative genomics of anhydrobiosis in the tardigrade Hypsibius dujardini.</title>
        <authorList>
            <person name="Yoshida Y."/>
            <person name="Koutsovoulos G."/>
            <person name="Laetsch D."/>
            <person name="Stevens L."/>
            <person name="Kumar S."/>
            <person name="Horikawa D."/>
            <person name="Ishino K."/>
            <person name="Komine S."/>
            <person name="Tomita M."/>
            <person name="Blaxter M."/>
            <person name="Arakawa K."/>
        </authorList>
    </citation>
    <scope>NUCLEOTIDE SEQUENCE [LARGE SCALE GENOMIC DNA]</scope>
    <source>
        <strain evidence="9">Z151</strain>
    </source>
</reference>
<keyword evidence="9" id="KW-1185">Reference proteome</keyword>
<keyword evidence="6" id="KW-0732">Signal</keyword>
<dbReference type="Pfam" id="PF01094">
    <property type="entry name" value="ANF_receptor"/>
    <property type="match status" value="1"/>
</dbReference>
<evidence type="ECO:0000313" key="9">
    <source>
        <dbReference type="Proteomes" id="UP000192578"/>
    </source>
</evidence>
<organism evidence="8 9">
    <name type="scientific">Hypsibius exemplaris</name>
    <name type="common">Freshwater tardigrade</name>
    <dbReference type="NCBI Taxonomy" id="2072580"/>
    <lineage>
        <taxon>Eukaryota</taxon>
        <taxon>Metazoa</taxon>
        <taxon>Ecdysozoa</taxon>
        <taxon>Tardigrada</taxon>
        <taxon>Eutardigrada</taxon>
        <taxon>Parachela</taxon>
        <taxon>Hypsibioidea</taxon>
        <taxon>Hypsibiidae</taxon>
        <taxon>Hypsibius</taxon>
    </lineage>
</organism>